<dbReference type="Proteomes" id="UP000243348">
    <property type="component" value="Nucleomorph 1"/>
</dbReference>
<dbReference type="AlphaFoldDB" id="J7G7Q2"/>
<keyword evidence="5 6" id="KW-0648">Protein biosynthesis</keyword>
<name>J7G7Q2_9CRYP</name>
<reference evidence="7 8" key="1">
    <citation type="journal article" date="2012" name="Genome Biol. Evol.">
        <title>Nucleomorph genome sequence of the cryptophyte alga Chroomonas mesostigmatica CCMP1168 reveals lineage-specific gene loss and genome complexity.</title>
        <authorList>
            <person name="Moore C.E."/>
            <person name="Curtis B."/>
            <person name="Mills T."/>
            <person name="Tanifuji G."/>
            <person name="Archibald J.M."/>
        </authorList>
    </citation>
    <scope>NUCLEOTIDE SEQUENCE [LARGE SCALE GENOMIC DNA]</scope>
    <source>
        <strain evidence="7 8">CCMP1168</strain>
    </source>
</reference>
<keyword evidence="4 6" id="KW-0694">RNA-binding</keyword>
<dbReference type="GO" id="GO:0003743">
    <property type="term" value="F:translation initiation factor activity"/>
    <property type="evidence" value="ECO:0007669"/>
    <property type="project" value="UniProtKB-KW"/>
</dbReference>
<keyword evidence="7" id="KW-0542">Nucleomorph</keyword>
<organism evidence="7 8">
    <name type="scientific">Chroomonas mesostigmatica CCMP1168</name>
    <dbReference type="NCBI Taxonomy" id="1195612"/>
    <lineage>
        <taxon>Eukaryota</taxon>
        <taxon>Cryptophyceae</taxon>
        <taxon>Pyrenomonadales</taxon>
        <taxon>Chroomonadaceae</taxon>
        <taxon>Chroomonas</taxon>
    </lineage>
</organism>
<accession>J7G7Q2</accession>
<keyword evidence="3" id="KW-0810">Translation regulation</keyword>
<dbReference type="SUPFAM" id="SSF55418">
    <property type="entry name" value="eIF4e-like"/>
    <property type="match status" value="1"/>
</dbReference>
<evidence type="ECO:0000313" key="7">
    <source>
        <dbReference type="EMBL" id="AFP65328.1"/>
    </source>
</evidence>
<dbReference type="Pfam" id="PF01652">
    <property type="entry name" value="IF4E"/>
    <property type="match status" value="1"/>
</dbReference>
<dbReference type="PANTHER" id="PTHR11960:SF8">
    <property type="entry name" value="EUKARYOTIC TRANSLATION INITIATION FACTOR 4E1-RELATED"/>
    <property type="match status" value="1"/>
</dbReference>
<proteinExistence type="inferred from homology"/>
<dbReference type="InterPro" id="IPR001040">
    <property type="entry name" value="TIF_eIF_4E"/>
</dbReference>
<evidence type="ECO:0000313" key="8">
    <source>
        <dbReference type="Proteomes" id="UP000243348"/>
    </source>
</evidence>
<dbReference type="GO" id="GO:0016281">
    <property type="term" value="C:eukaryotic translation initiation factor 4F complex"/>
    <property type="evidence" value="ECO:0007669"/>
    <property type="project" value="TreeGrafter"/>
</dbReference>
<dbReference type="EMBL" id="CP003680">
    <property type="protein sequence ID" value="AFP65328.1"/>
    <property type="molecule type" value="Genomic_DNA"/>
</dbReference>
<evidence type="ECO:0000256" key="4">
    <source>
        <dbReference type="ARBA" id="ARBA00022884"/>
    </source>
</evidence>
<keyword evidence="2 6" id="KW-0396">Initiation factor</keyword>
<dbReference type="PANTHER" id="PTHR11960">
    <property type="entry name" value="EUKARYOTIC TRANSLATION INITIATION FACTOR 4E RELATED"/>
    <property type="match status" value="1"/>
</dbReference>
<evidence type="ECO:0000256" key="2">
    <source>
        <dbReference type="ARBA" id="ARBA00022540"/>
    </source>
</evidence>
<evidence type="ECO:0000256" key="5">
    <source>
        <dbReference type="ARBA" id="ARBA00022917"/>
    </source>
</evidence>
<evidence type="ECO:0000256" key="1">
    <source>
        <dbReference type="ARBA" id="ARBA00009860"/>
    </source>
</evidence>
<comment type="similarity">
    <text evidence="1 6">Belongs to the eukaryotic initiation factor 4E family.</text>
</comment>
<evidence type="ECO:0000256" key="6">
    <source>
        <dbReference type="RuleBase" id="RU004374"/>
    </source>
</evidence>
<dbReference type="InterPro" id="IPR023398">
    <property type="entry name" value="TIF_eIF4e-like"/>
</dbReference>
<evidence type="ECO:0000256" key="3">
    <source>
        <dbReference type="ARBA" id="ARBA00022845"/>
    </source>
</evidence>
<protein>
    <submittedName>
        <fullName evidence="7">Eukaryotic translation initiation factor 4E</fullName>
    </submittedName>
</protein>
<dbReference type="GO" id="GO:0000340">
    <property type="term" value="F:RNA 7-methylguanosine cap binding"/>
    <property type="evidence" value="ECO:0007669"/>
    <property type="project" value="TreeGrafter"/>
</dbReference>
<geneLocation type="nucleomorph" evidence="7"/>
<dbReference type="GO" id="GO:0006417">
    <property type="term" value="P:regulation of translation"/>
    <property type="evidence" value="ECO:0007669"/>
    <property type="project" value="UniProtKB-KW"/>
</dbReference>
<sequence length="185" mass="21595">MPNLLSHNWTFWYDKTDLKICGKNWDQFLIKIYSFNTIENFFRLGNSILSLTNLPSGSNYHFFKTGIEPKWEDPENIEGGRWVFSASKNHRSKIEKIWEKTIFEIITNRFSIFGANAIKGLVGSARMNEIRISIWTADASDKNNQISIGKYWKNIIGEHLITNNVSLIFFSNVPSQLKTKKKFRH</sequence>
<gene>
    <name evidence="7" type="primary">eif4E</name>
    <name evidence="7" type="ORF">CMESO_137</name>
</gene>
<dbReference type="Gene3D" id="3.30.760.10">
    <property type="entry name" value="RNA Cap, Translation Initiation Factor Eif4e"/>
    <property type="match status" value="1"/>
</dbReference>